<accession>W0RBI8</accession>
<dbReference type="AlphaFoldDB" id="W0RBI8"/>
<keyword evidence="3" id="KW-1185">Reference proteome</keyword>
<dbReference type="HOGENOM" id="CLU_789312_0_0_0"/>
<dbReference type="Pfam" id="PF13517">
    <property type="entry name" value="FG-GAP_3"/>
    <property type="match status" value="1"/>
</dbReference>
<dbReference type="InParanoid" id="W0RBI8"/>
<sequence>MTSRSHRHPALAAALLGALACGRSADPTADLSGRQLAERYCASCHLLPEPALLDQASWRRWVLPRMARRLGLRGVGDADAEERVEGGIAGERVRAAGVFPDSARITRAAWQRLADYYLRAAPAALGAPPTPPVAIGVPGFEVRVPTFRIASPMVTLVHVDSVRHRIFVGDATPTGPALTVLDAAGRVTASYPLPSPVSHLQLDGDTMKLVFMGKLHPSDVPRGALAVITAWRPGSSPSIAWEVDTLQRPVHASYADLNGDGVQDAVVSEFGNLTGRLAWYERTPAGVNVRHVLAPQPGAITTVVRDFDGDGHLDVLALMAQGDEGIVLFRGGARAARSPARRCSASRRRTA</sequence>
<dbReference type="GO" id="GO:0020037">
    <property type="term" value="F:heme binding"/>
    <property type="evidence" value="ECO:0007669"/>
    <property type="project" value="InterPro"/>
</dbReference>
<dbReference type="EMBL" id="CP007128">
    <property type="protein sequence ID" value="AHG88166.1"/>
    <property type="molecule type" value="Genomic_DNA"/>
</dbReference>
<dbReference type="PROSITE" id="PS51257">
    <property type="entry name" value="PROKAR_LIPOPROTEIN"/>
    <property type="match status" value="1"/>
</dbReference>
<dbReference type="KEGG" id="gba:J421_0629"/>
<evidence type="ECO:0000313" key="2">
    <source>
        <dbReference type="EMBL" id="AHG88166.1"/>
    </source>
</evidence>
<evidence type="ECO:0008006" key="4">
    <source>
        <dbReference type="Google" id="ProtNLM"/>
    </source>
</evidence>
<dbReference type="InterPro" id="IPR036909">
    <property type="entry name" value="Cyt_c-like_dom_sf"/>
</dbReference>
<dbReference type="GO" id="GO:0009055">
    <property type="term" value="F:electron transfer activity"/>
    <property type="evidence" value="ECO:0007669"/>
    <property type="project" value="InterPro"/>
</dbReference>
<dbReference type="STRING" id="861299.J421_0629"/>
<dbReference type="RefSeq" id="WP_158508644.1">
    <property type="nucleotide sequence ID" value="NZ_CP007128.1"/>
</dbReference>
<evidence type="ECO:0000256" key="1">
    <source>
        <dbReference type="ARBA" id="ARBA00022729"/>
    </source>
</evidence>
<dbReference type="Proteomes" id="UP000019151">
    <property type="component" value="Chromosome"/>
</dbReference>
<dbReference type="InterPro" id="IPR013517">
    <property type="entry name" value="FG-GAP"/>
</dbReference>
<dbReference type="SUPFAM" id="SSF69318">
    <property type="entry name" value="Integrin alpha N-terminal domain"/>
    <property type="match status" value="1"/>
</dbReference>
<evidence type="ECO:0000313" key="3">
    <source>
        <dbReference type="Proteomes" id="UP000019151"/>
    </source>
</evidence>
<organism evidence="2 3">
    <name type="scientific">Gemmatirosa kalamazoonensis</name>
    <dbReference type="NCBI Taxonomy" id="861299"/>
    <lineage>
        <taxon>Bacteria</taxon>
        <taxon>Pseudomonadati</taxon>
        <taxon>Gemmatimonadota</taxon>
        <taxon>Gemmatimonadia</taxon>
        <taxon>Gemmatimonadales</taxon>
        <taxon>Gemmatimonadaceae</taxon>
        <taxon>Gemmatirosa</taxon>
    </lineage>
</organism>
<dbReference type="eggNOG" id="COG4636">
    <property type="taxonomic scope" value="Bacteria"/>
</dbReference>
<keyword evidence="1" id="KW-0732">Signal</keyword>
<gene>
    <name evidence="2" type="ORF">J421_0629</name>
</gene>
<proteinExistence type="predicted"/>
<name>W0RBI8_9BACT</name>
<dbReference type="SUPFAM" id="SSF46626">
    <property type="entry name" value="Cytochrome c"/>
    <property type="match status" value="1"/>
</dbReference>
<reference evidence="2 3" key="1">
    <citation type="journal article" date="2014" name="Genome Announc.">
        <title>Genome Sequence and Methylome of Soil Bacterium Gemmatirosa kalamazoonensis KBS708T, a Member of the Rarely Cultivated Gemmatimonadetes Phylum.</title>
        <authorList>
            <person name="Debruyn J.M."/>
            <person name="Radosevich M."/>
            <person name="Wommack K.E."/>
            <person name="Polson S.W."/>
            <person name="Hauser L.J."/>
            <person name="Fawaz M.N."/>
            <person name="Korlach J."/>
            <person name="Tsai Y.C."/>
        </authorList>
    </citation>
    <scope>NUCLEOTIDE SEQUENCE [LARGE SCALE GENOMIC DNA]</scope>
    <source>
        <strain evidence="2 3">KBS708</strain>
    </source>
</reference>
<dbReference type="OrthoDB" id="1391917at2"/>
<protein>
    <recommendedName>
        <fullName evidence="4">FG-GAP repeat protein</fullName>
    </recommendedName>
</protein>
<dbReference type="InterPro" id="IPR028994">
    <property type="entry name" value="Integrin_alpha_N"/>
</dbReference>